<feature type="coiled-coil region" evidence="1">
    <location>
        <begin position="37"/>
        <end position="71"/>
    </location>
</feature>
<gene>
    <name evidence="2" type="ORF">CUNI_LOCUS17756</name>
</gene>
<evidence type="ECO:0000256" key="1">
    <source>
        <dbReference type="SAM" id="Coils"/>
    </source>
</evidence>
<dbReference type="EMBL" id="CAJHNH020005157">
    <property type="protein sequence ID" value="CAG5132198.1"/>
    <property type="molecule type" value="Genomic_DNA"/>
</dbReference>
<name>A0A8S3ZVR1_9EUPU</name>
<reference evidence="2" key="1">
    <citation type="submission" date="2021-04" db="EMBL/GenBank/DDBJ databases">
        <authorList>
            <consortium name="Molecular Ecology Group"/>
        </authorList>
    </citation>
    <scope>NUCLEOTIDE SEQUENCE</scope>
</reference>
<organism evidence="2 3">
    <name type="scientific">Candidula unifasciata</name>
    <dbReference type="NCBI Taxonomy" id="100452"/>
    <lineage>
        <taxon>Eukaryota</taxon>
        <taxon>Metazoa</taxon>
        <taxon>Spiralia</taxon>
        <taxon>Lophotrochozoa</taxon>
        <taxon>Mollusca</taxon>
        <taxon>Gastropoda</taxon>
        <taxon>Heterobranchia</taxon>
        <taxon>Euthyneura</taxon>
        <taxon>Panpulmonata</taxon>
        <taxon>Eupulmonata</taxon>
        <taxon>Stylommatophora</taxon>
        <taxon>Helicina</taxon>
        <taxon>Helicoidea</taxon>
        <taxon>Geomitridae</taxon>
        <taxon>Candidula</taxon>
    </lineage>
</organism>
<evidence type="ECO:0000313" key="2">
    <source>
        <dbReference type="EMBL" id="CAG5132198.1"/>
    </source>
</evidence>
<feature type="non-terminal residue" evidence="2">
    <location>
        <position position="206"/>
    </location>
</feature>
<dbReference type="AlphaFoldDB" id="A0A8S3ZVR1"/>
<proteinExistence type="predicted"/>
<keyword evidence="3" id="KW-1185">Reference proteome</keyword>
<comment type="caution">
    <text evidence="2">The sequence shown here is derived from an EMBL/GenBank/DDBJ whole genome shotgun (WGS) entry which is preliminary data.</text>
</comment>
<feature type="coiled-coil region" evidence="1">
    <location>
        <begin position="151"/>
        <end position="192"/>
    </location>
</feature>
<protein>
    <submittedName>
        <fullName evidence="2">Uncharacterized protein</fullName>
    </submittedName>
</protein>
<dbReference type="Proteomes" id="UP000678393">
    <property type="component" value="Unassembled WGS sequence"/>
</dbReference>
<sequence length="206" mass="23787">GRLPGFSEVILTVSEGETLSSDQRKQKYVELLIARQREIMKLEMQKVLDERNEARQRVMKLEKKLTSLELSYYKDNRANALLAKLRVTEKERDLAVARLKHLTQDVSETKLMYRLHKALLSDSPVNQTSVYPEVKTSNLDPTEKKPVNSVLSKKAEEKVELETKIVLMEKKNQSQSAQIEKLQQLVERQRQKINALCPGPMLMEPN</sequence>
<evidence type="ECO:0000313" key="3">
    <source>
        <dbReference type="Proteomes" id="UP000678393"/>
    </source>
</evidence>
<dbReference type="OrthoDB" id="6426880at2759"/>
<keyword evidence="1" id="KW-0175">Coiled coil</keyword>
<accession>A0A8S3ZVR1</accession>